<feature type="domain" description="Amine oxidase" evidence="4">
    <location>
        <begin position="110"/>
        <end position="293"/>
    </location>
</feature>
<sequence>MARSGTRDAVVIGAGPNGLVAANLLVDAGWDVLVLETQPEVGGAVRSDTDVADGYVHDAFSAFYPLSAASPVIPSLHLEDHGLRWVHAPAVLGNPLPDGSWAMLHRDLEKTVAGLEQHHPGDGEAWRKLVEDWETIGPSLVQALLTPFPPVRGGLATLARLPRVGGLDYVRTLLEPASTMGGKRFAAEAGQLLIAGNALHADIPMDASGSGLLGLLLAMSGQTVGFPVPEGGSGRLTRAMADRLVAKGGRIRTSTRAARVLVEHRQVQGVVTADGERIGARAVVADVAATALYGDLVDWSELPARVRRGMERYEHDPGTIKVDWALSGPVPWASPPPAAPGTVHVIDSMDQLSRTQTQITSHSVPSEPFLLVGQMTTSDPTRSPAGTEALWAYTHVPQVTHRDAGPDGITGRWDRDECERMADRMQARIEKYAPDFASRVVARRVMGPHELQARDENLVRGALGGGTANFHQQVIFRPIAGLGRADTPVRGLFLGSASAHPGGGVHGAPGANAARAVVAAARLGRL</sequence>
<dbReference type="InterPro" id="IPR002937">
    <property type="entry name" value="Amino_oxidase"/>
</dbReference>
<evidence type="ECO:0000313" key="6">
    <source>
        <dbReference type="Proteomes" id="UP000758168"/>
    </source>
</evidence>
<keyword evidence="6" id="KW-1185">Reference proteome</keyword>
<comment type="subunit">
    <text evidence="2">Interacts with COX5B; this interaction may contribute to localize PYROXD2 to the inner face of the inner mitochondrial membrane.</text>
</comment>
<dbReference type="SUPFAM" id="SSF51905">
    <property type="entry name" value="FAD/NAD(P)-binding domain"/>
    <property type="match status" value="1"/>
</dbReference>
<evidence type="ECO:0000259" key="4">
    <source>
        <dbReference type="Pfam" id="PF01593"/>
    </source>
</evidence>
<name>A0ABS4Z4T9_9ACTN</name>
<protein>
    <recommendedName>
        <fullName evidence="3">Pyridine nucleotide-disulfide oxidoreductase domain-containing protein 2</fullName>
    </recommendedName>
</protein>
<organism evidence="5 6">
    <name type="scientific">Microlunatus capsulatus</name>
    <dbReference type="NCBI Taxonomy" id="99117"/>
    <lineage>
        <taxon>Bacteria</taxon>
        <taxon>Bacillati</taxon>
        <taxon>Actinomycetota</taxon>
        <taxon>Actinomycetes</taxon>
        <taxon>Propionibacteriales</taxon>
        <taxon>Propionibacteriaceae</taxon>
        <taxon>Microlunatus</taxon>
    </lineage>
</organism>
<dbReference type="RefSeq" id="WP_307803840.1">
    <property type="nucleotide sequence ID" value="NZ_BAAAMH010000006.1"/>
</dbReference>
<evidence type="ECO:0000256" key="3">
    <source>
        <dbReference type="ARBA" id="ARBA00040298"/>
    </source>
</evidence>
<gene>
    <name evidence="5" type="ORF">JOF54_000978</name>
</gene>
<dbReference type="Pfam" id="PF01593">
    <property type="entry name" value="Amino_oxidase"/>
    <property type="match status" value="1"/>
</dbReference>
<comment type="caution">
    <text evidence="5">The sequence shown here is derived from an EMBL/GenBank/DDBJ whole genome shotgun (WGS) entry which is preliminary data.</text>
</comment>
<comment type="function">
    <text evidence="1">Probable oxidoreductase that may play a role as regulator of mitochondrial function.</text>
</comment>
<dbReference type="Pfam" id="PF13450">
    <property type="entry name" value="NAD_binding_8"/>
    <property type="match status" value="1"/>
</dbReference>
<reference evidence="5 6" key="1">
    <citation type="submission" date="2021-03" db="EMBL/GenBank/DDBJ databases">
        <title>Sequencing the genomes of 1000 actinobacteria strains.</title>
        <authorList>
            <person name="Klenk H.-P."/>
        </authorList>
    </citation>
    <scope>NUCLEOTIDE SEQUENCE [LARGE SCALE GENOMIC DNA]</scope>
    <source>
        <strain evidence="5 6">DSM 12936</strain>
    </source>
</reference>
<evidence type="ECO:0000313" key="5">
    <source>
        <dbReference type="EMBL" id="MBP2416056.1"/>
    </source>
</evidence>
<dbReference type="Gene3D" id="3.50.50.60">
    <property type="entry name" value="FAD/NAD(P)-binding domain"/>
    <property type="match status" value="2"/>
</dbReference>
<evidence type="ECO:0000256" key="2">
    <source>
        <dbReference type="ARBA" id="ARBA00038825"/>
    </source>
</evidence>
<dbReference type="PRINTS" id="PR00411">
    <property type="entry name" value="PNDRDTASEI"/>
</dbReference>
<dbReference type="Proteomes" id="UP000758168">
    <property type="component" value="Unassembled WGS sequence"/>
</dbReference>
<dbReference type="PANTHER" id="PTHR10668:SF105">
    <property type="entry name" value="DEHYDROGENASE-RELATED"/>
    <property type="match status" value="1"/>
</dbReference>
<accession>A0ABS4Z4T9</accession>
<evidence type="ECO:0000256" key="1">
    <source>
        <dbReference type="ARBA" id="ARBA00037217"/>
    </source>
</evidence>
<dbReference type="PANTHER" id="PTHR10668">
    <property type="entry name" value="PHYTOENE DEHYDROGENASE"/>
    <property type="match status" value="1"/>
</dbReference>
<proteinExistence type="predicted"/>
<dbReference type="InterPro" id="IPR036188">
    <property type="entry name" value="FAD/NAD-bd_sf"/>
</dbReference>
<dbReference type="EMBL" id="JAGIOB010000001">
    <property type="protein sequence ID" value="MBP2416056.1"/>
    <property type="molecule type" value="Genomic_DNA"/>
</dbReference>